<evidence type="ECO:0000313" key="2">
    <source>
        <dbReference type="Proteomes" id="UP001472677"/>
    </source>
</evidence>
<sequence length="100" mass="10890">MLIPFLLLPGYNLSGAYITSESFTGDAKLEIRVQVCYNMKADGTDPFGIWVDTTPTLRIDEDVSEAIDVPQGEPGTSKAVFSYLEETKADDPAKSHPHGV</sequence>
<name>A0ABR2BVA9_9ROSI</name>
<accession>A0ABR2BVA9</accession>
<keyword evidence="2" id="KW-1185">Reference proteome</keyword>
<evidence type="ECO:0000313" key="1">
    <source>
        <dbReference type="EMBL" id="KAK8510894.1"/>
    </source>
</evidence>
<organism evidence="1 2">
    <name type="scientific">Hibiscus sabdariffa</name>
    <name type="common">roselle</name>
    <dbReference type="NCBI Taxonomy" id="183260"/>
    <lineage>
        <taxon>Eukaryota</taxon>
        <taxon>Viridiplantae</taxon>
        <taxon>Streptophyta</taxon>
        <taxon>Embryophyta</taxon>
        <taxon>Tracheophyta</taxon>
        <taxon>Spermatophyta</taxon>
        <taxon>Magnoliopsida</taxon>
        <taxon>eudicotyledons</taxon>
        <taxon>Gunneridae</taxon>
        <taxon>Pentapetalae</taxon>
        <taxon>rosids</taxon>
        <taxon>malvids</taxon>
        <taxon>Malvales</taxon>
        <taxon>Malvaceae</taxon>
        <taxon>Malvoideae</taxon>
        <taxon>Hibiscus</taxon>
    </lineage>
</organism>
<gene>
    <name evidence="1" type="ORF">V6N12_036808</name>
</gene>
<proteinExistence type="predicted"/>
<dbReference type="EMBL" id="JBBPBM010000080">
    <property type="protein sequence ID" value="KAK8510894.1"/>
    <property type="molecule type" value="Genomic_DNA"/>
</dbReference>
<dbReference type="Proteomes" id="UP001472677">
    <property type="component" value="Unassembled WGS sequence"/>
</dbReference>
<protein>
    <submittedName>
        <fullName evidence="1">Uncharacterized protein</fullName>
    </submittedName>
</protein>
<comment type="caution">
    <text evidence="1">The sequence shown here is derived from an EMBL/GenBank/DDBJ whole genome shotgun (WGS) entry which is preliminary data.</text>
</comment>
<reference evidence="1 2" key="1">
    <citation type="journal article" date="2024" name="G3 (Bethesda)">
        <title>Genome assembly of Hibiscus sabdariffa L. provides insights into metabolisms of medicinal natural products.</title>
        <authorList>
            <person name="Kim T."/>
        </authorList>
    </citation>
    <scope>NUCLEOTIDE SEQUENCE [LARGE SCALE GENOMIC DNA]</scope>
    <source>
        <strain evidence="1">TK-2024</strain>
        <tissue evidence="1">Old leaves</tissue>
    </source>
</reference>